<name>A0A7W6JBC5_9CAUL</name>
<feature type="chain" id="PRO_5030508144" evidence="2">
    <location>
        <begin position="31"/>
        <end position="491"/>
    </location>
</feature>
<dbReference type="Proteomes" id="UP000529946">
    <property type="component" value="Unassembled WGS sequence"/>
</dbReference>
<reference evidence="5 6" key="1">
    <citation type="submission" date="2020-08" db="EMBL/GenBank/DDBJ databases">
        <title>Genomic Encyclopedia of Type Strains, Phase IV (KMG-IV): sequencing the most valuable type-strain genomes for metagenomic binning, comparative biology and taxonomic classification.</title>
        <authorList>
            <person name="Goeker M."/>
        </authorList>
    </citation>
    <scope>NUCLEOTIDE SEQUENCE [LARGE SCALE GENOMIC DNA]</scope>
    <source>
        <strain evidence="5 6">DSM 23960</strain>
    </source>
</reference>
<dbReference type="InterPro" id="IPR018946">
    <property type="entry name" value="PhoD-like_MPP"/>
</dbReference>
<dbReference type="PANTHER" id="PTHR33987:SF1">
    <property type="entry name" value="CALCINEURIN-LIKE METALLO-PHOSPHOESTERASE SUPERFAMILY PROTEIN"/>
    <property type="match status" value="1"/>
</dbReference>
<dbReference type="RefSeq" id="WP_183203110.1">
    <property type="nucleotide sequence ID" value="NZ_BAAAER010000004.1"/>
</dbReference>
<feature type="domain" description="PhoD-like phosphatase metallophosphatase" evidence="3">
    <location>
        <begin position="141"/>
        <end position="388"/>
    </location>
</feature>
<keyword evidence="5" id="KW-0378">Hydrolase</keyword>
<dbReference type="Pfam" id="PF09423">
    <property type="entry name" value="PhoD"/>
    <property type="match status" value="1"/>
</dbReference>
<dbReference type="Pfam" id="PF16655">
    <property type="entry name" value="PhoD_N"/>
    <property type="match status" value="1"/>
</dbReference>
<sequence length="491" mass="54622">MIRKLTFGRRAFLAGASLSALLAAAPRALAEVLGYPRALQGPMVGSPGPSHFTVWVRASGAFPVTLEYSTDRDFETVIQGPTATARVEDDCCVTLRVDGLQPGADYWYRLKYNGDADRYQHFPYRTRTAPAGAAEFSVAFGSCCRIQFDADQPIWNAVREIDPDLMFWLGDNIYGDSDQPSVLADLYGRGRLVERLVPLLRSKPQLAIWDDHDFGYNNGDGLSPYKAASLKVFKNFWANPSYGEADNPGVYFKQSYGGVDFFFLDGRYHRDPIETTDNARKTMLGARQKAWLKRELAASTAPFKVLVAGGGFSSAENEEGGDSWGVFLTERNEIFDFIRDRNIGGVFCITGDSHMGELNCIPRSDVGGYDIYDFCSSPLAQMPAAKNIRQTPEVRIRDTWTRSVNVGHLRFDMTGPTPTMTYTLHDVMGEAVWDPLVLTPADLTNGVRTWDVKADPDELKRLERFKRGGGYYGYDPAPGWPSHPHYDGESG</sequence>
<evidence type="ECO:0000259" key="3">
    <source>
        <dbReference type="Pfam" id="PF09423"/>
    </source>
</evidence>
<accession>A0A7W6JBC5</accession>
<evidence type="ECO:0000313" key="6">
    <source>
        <dbReference type="Proteomes" id="UP000529946"/>
    </source>
</evidence>
<gene>
    <name evidence="5" type="ORF">GGR12_000813</name>
</gene>
<dbReference type="EC" id="3.1.3.1" evidence="5"/>
<comment type="caution">
    <text evidence="5">The sequence shown here is derived from an EMBL/GenBank/DDBJ whole genome shotgun (WGS) entry which is preliminary data.</text>
</comment>
<keyword evidence="2" id="KW-0732">Signal</keyword>
<dbReference type="AlphaFoldDB" id="A0A7W6JBC5"/>
<dbReference type="CDD" id="cd07389">
    <property type="entry name" value="MPP_PhoD"/>
    <property type="match status" value="1"/>
</dbReference>
<dbReference type="Gene3D" id="3.60.21.70">
    <property type="entry name" value="PhoD-like phosphatase"/>
    <property type="match status" value="1"/>
</dbReference>
<dbReference type="InterPro" id="IPR029052">
    <property type="entry name" value="Metallo-depent_PP-like"/>
</dbReference>
<dbReference type="EMBL" id="JACIDM010000001">
    <property type="protein sequence ID" value="MBB4081974.1"/>
    <property type="molecule type" value="Genomic_DNA"/>
</dbReference>
<dbReference type="PROSITE" id="PS51318">
    <property type="entry name" value="TAT"/>
    <property type="match status" value="1"/>
</dbReference>
<evidence type="ECO:0000256" key="2">
    <source>
        <dbReference type="SAM" id="SignalP"/>
    </source>
</evidence>
<proteinExistence type="predicted"/>
<evidence type="ECO:0000256" key="1">
    <source>
        <dbReference type="SAM" id="MobiDB-lite"/>
    </source>
</evidence>
<dbReference type="SUPFAM" id="SSF56300">
    <property type="entry name" value="Metallo-dependent phosphatases"/>
    <property type="match status" value="1"/>
</dbReference>
<dbReference type="PANTHER" id="PTHR33987">
    <property type="entry name" value="CALCINEURIN-LIKE METALLO-PHOSPHOESTERASE SUPERFAMILY PROTEIN"/>
    <property type="match status" value="1"/>
</dbReference>
<feature type="domain" description="Phospholipase D N-terminal" evidence="4">
    <location>
        <begin position="43"/>
        <end position="116"/>
    </location>
</feature>
<evidence type="ECO:0000313" key="5">
    <source>
        <dbReference type="EMBL" id="MBB4081974.1"/>
    </source>
</evidence>
<protein>
    <submittedName>
        <fullName evidence="5">Alkaline phosphatase D</fullName>
        <ecNumber evidence="5">3.1.3.1</ecNumber>
    </submittedName>
</protein>
<dbReference type="InterPro" id="IPR032093">
    <property type="entry name" value="PhoD_N"/>
</dbReference>
<dbReference type="Gene3D" id="2.60.40.380">
    <property type="entry name" value="Purple acid phosphatase-like, N-terminal"/>
    <property type="match status" value="1"/>
</dbReference>
<organism evidence="5 6">
    <name type="scientific">Brevundimonas lenta</name>
    <dbReference type="NCBI Taxonomy" id="424796"/>
    <lineage>
        <taxon>Bacteria</taxon>
        <taxon>Pseudomonadati</taxon>
        <taxon>Pseudomonadota</taxon>
        <taxon>Alphaproteobacteria</taxon>
        <taxon>Caulobacterales</taxon>
        <taxon>Caulobacteraceae</taxon>
        <taxon>Brevundimonas</taxon>
    </lineage>
</organism>
<feature type="signal peptide" evidence="2">
    <location>
        <begin position="1"/>
        <end position="30"/>
    </location>
</feature>
<evidence type="ECO:0000259" key="4">
    <source>
        <dbReference type="Pfam" id="PF16655"/>
    </source>
</evidence>
<feature type="region of interest" description="Disordered" evidence="1">
    <location>
        <begin position="470"/>
        <end position="491"/>
    </location>
</feature>
<dbReference type="GO" id="GO:0004035">
    <property type="term" value="F:alkaline phosphatase activity"/>
    <property type="evidence" value="ECO:0007669"/>
    <property type="project" value="UniProtKB-EC"/>
</dbReference>
<dbReference type="InterPro" id="IPR006311">
    <property type="entry name" value="TAT_signal"/>
</dbReference>
<keyword evidence="6" id="KW-1185">Reference proteome</keyword>
<dbReference type="InterPro" id="IPR038607">
    <property type="entry name" value="PhoD-like_sf"/>
</dbReference>